<dbReference type="Pfam" id="PF16182">
    <property type="entry name" value="AbLIM_anchor"/>
    <property type="match status" value="1"/>
</dbReference>
<feature type="region of interest" description="Disordered" evidence="5">
    <location>
        <begin position="1"/>
        <end position="28"/>
    </location>
</feature>
<keyword evidence="3" id="KW-0597">Phosphoprotein</keyword>
<dbReference type="InterPro" id="IPR036886">
    <property type="entry name" value="Villin_headpiece_dom_sf"/>
</dbReference>
<evidence type="ECO:0000256" key="3">
    <source>
        <dbReference type="ARBA" id="ARBA00022553"/>
    </source>
</evidence>
<evidence type="ECO:0000256" key="1">
    <source>
        <dbReference type="ARBA" id="ARBA00004496"/>
    </source>
</evidence>
<reference evidence="7" key="1">
    <citation type="submission" date="2016-05" db="EMBL/GenBank/DDBJ databases">
        <authorList>
            <person name="Lavstsen T."/>
            <person name="Jespersen J.S."/>
        </authorList>
    </citation>
    <scope>NUCLEOTIDE SEQUENCE</scope>
    <source>
        <tissue evidence="7">Brain</tissue>
    </source>
</reference>
<dbReference type="Gene3D" id="1.10.950.10">
    <property type="entry name" value="Villin headpiece domain"/>
    <property type="match status" value="1"/>
</dbReference>
<gene>
    <name evidence="7" type="primary">CR848021.1</name>
</gene>
<dbReference type="PROSITE" id="PS51089">
    <property type="entry name" value="HP"/>
    <property type="match status" value="1"/>
</dbReference>
<proteinExistence type="predicted"/>
<keyword evidence="4" id="KW-0677">Repeat</keyword>
<dbReference type="InterPro" id="IPR032402">
    <property type="entry name" value="AbLIM_anchor"/>
</dbReference>
<evidence type="ECO:0000256" key="2">
    <source>
        <dbReference type="ARBA" id="ARBA00022490"/>
    </source>
</evidence>
<dbReference type="InterPro" id="IPR051618">
    <property type="entry name" value="Actin-binding_LIM"/>
</dbReference>
<evidence type="ECO:0000256" key="5">
    <source>
        <dbReference type="SAM" id="MobiDB-lite"/>
    </source>
</evidence>
<feature type="region of interest" description="Disordered" evidence="5">
    <location>
        <begin position="40"/>
        <end position="74"/>
    </location>
</feature>
<dbReference type="GO" id="GO:0015629">
    <property type="term" value="C:actin cytoskeleton"/>
    <property type="evidence" value="ECO:0007669"/>
    <property type="project" value="TreeGrafter"/>
</dbReference>
<dbReference type="GO" id="GO:0030032">
    <property type="term" value="P:lamellipodium assembly"/>
    <property type="evidence" value="ECO:0007669"/>
    <property type="project" value="TreeGrafter"/>
</dbReference>
<dbReference type="GO" id="GO:0007010">
    <property type="term" value="P:cytoskeleton organization"/>
    <property type="evidence" value="ECO:0007669"/>
    <property type="project" value="InterPro"/>
</dbReference>
<dbReference type="GO" id="GO:0005737">
    <property type="term" value="C:cytoplasm"/>
    <property type="evidence" value="ECO:0007669"/>
    <property type="project" value="UniProtKB-SubCell"/>
</dbReference>
<dbReference type="Pfam" id="PF02209">
    <property type="entry name" value="VHP"/>
    <property type="match status" value="1"/>
</dbReference>
<feature type="compositionally biased region" description="Polar residues" evidence="5">
    <location>
        <begin position="54"/>
        <end position="73"/>
    </location>
</feature>
<dbReference type="SMART" id="SM00153">
    <property type="entry name" value="VHP"/>
    <property type="match status" value="1"/>
</dbReference>
<evidence type="ECO:0000256" key="4">
    <source>
        <dbReference type="ARBA" id="ARBA00022737"/>
    </source>
</evidence>
<feature type="domain" description="HP" evidence="6">
    <location>
        <begin position="104"/>
        <end position="172"/>
    </location>
</feature>
<dbReference type="EMBL" id="HADY01022505">
    <property type="protein sequence ID" value="SBP60990.1"/>
    <property type="molecule type" value="Transcribed_RNA"/>
</dbReference>
<name>A0A1A8B3E0_NOTFU</name>
<organism evidence="7">
    <name type="scientific">Nothobranchius furzeri</name>
    <name type="common">Turquoise killifish</name>
    <dbReference type="NCBI Taxonomy" id="105023"/>
    <lineage>
        <taxon>Eukaryota</taxon>
        <taxon>Metazoa</taxon>
        <taxon>Chordata</taxon>
        <taxon>Craniata</taxon>
        <taxon>Vertebrata</taxon>
        <taxon>Euteleostomi</taxon>
        <taxon>Actinopterygii</taxon>
        <taxon>Neopterygii</taxon>
        <taxon>Teleostei</taxon>
        <taxon>Neoteleostei</taxon>
        <taxon>Acanthomorphata</taxon>
        <taxon>Ovalentaria</taxon>
        <taxon>Atherinomorphae</taxon>
        <taxon>Cyprinodontiformes</taxon>
        <taxon>Nothobranchiidae</taxon>
        <taxon>Nothobranchius</taxon>
    </lineage>
</organism>
<keyword evidence="2" id="KW-0963">Cytoplasm</keyword>
<dbReference type="GO" id="GO:0051015">
    <property type="term" value="F:actin filament binding"/>
    <property type="evidence" value="ECO:0007669"/>
    <property type="project" value="TreeGrafter"/>
</dbReference>
<dbReference type="PANTHER" id="PTHR24213">
    <property type="entry name" value="ACTIN-BINDING LIM PROTEIN"/>
    <property type="match status" value="1"/>
</dbReference>
<protein>
    <submittedName>
        <fullName evidence="7">Actin binding LIM protein family, member 2</fullName>
    </submittedName>
</protein>
<evidence type="ECO:0000313" key="7">
    <source>
        <dbReference type="EMBL" id="SBP60990.1"/>
    </source>
</evidence>
<dbReference type="AlphaFoldDB" id="A0A1A8B3E0"/>
<dbReference type="FunFam" id="1.10.950.10:FF:000001">
    <property type="entry name" value="actin-binding LIM protein 1 isoform X2"/>
    <property type="match status" value="1"/>
</dbReference>
<comment type="subcellular location">
    <subcellularLocation>
        <location evidence="1">Cytoplasm</location>
    </subcellularLocation>
</comment>
<dbReference type="SUPFAM" id="SSF47050">
    <property type="entry name" value="VHP, Villin headpiece domain"/>
    <property type="match status" value="1"/>
</dbReference>
<dbReference type="InterPro" id="IPR003128">
    <property type="entry name" value="Villin_headpiece"/>
</dbReference>
<sequence>MVKDNIYRKPPIYRQHASRTSWQDGDDSKRTSWMILKGEIDGQMAPEDLDPRKSTCSLPTDTSQPNFPYNKSASLPGYGRNGIYKAAEMVEDEVDPDSQSWGGMREYKVYPYEVLAVTHRAKVKLPRDVDRTRLERHLSPEEFHQVFGMTLDQFDRLALWKKNDMKKKARLF</sequence>
<evidence type="ECO:0000259" key="6">
    <source>
        <dbReference type="PROSITE" id="PS51089"/>
    </source>
</evidence>
<accession>A0A1A8B3E0</accession>
<dbReference type="PANTHER" id="PTHR24213:SF6">
    <property type="entry name" value="ACTIN-BINDING LIM PROTEIN 2"/>
    <property type="match status" value="1"/>
</dbReference>
<reference evidence="7" key="2">
    <citation type="submission" date="2016-06" db="EMBL/GenBank/DDBJ databases">
        <title>The genome of a short-lived fish provides insights into sex chromosome evolution and the genetic control of aging.</title>
        <authorList>
            <person name="Reichwald K."/>
            <person name="Felder M."/>
            <person name="Petzold A."/>
            <person name="Koch P."/>
            <person name="Groth M."/>
            <person name="Platzer M."/>
        </authorList>
    </citation>
    <scope>NUCLEOTIDE SEQUENCE</scope>
    <source>
        <tissue evidence="7">Brain</tissue>
    </source>
</reference>